<evidence type="ECO:0000313" key="3">
    <source>
        <dbReference type="Proteomes" id="UP000183585"/>
    </source>
</evidence>
<dbReference type="AlphaFoldDB" id="A0A1C4VLJ3"/>
<dbReference type="RefSeq" id="WP_074473163.1">
    <property type="nucleotide sequence ID" value="NZ_CBDRIN010000011.1"/>
</dbReference>
<dbReference type="Proteomes" id="UP000509335">
    <property type="component" value="Chromosome"/>
</dbReference>
<reference evidence="2" key="2">
    <citation type="submission" date="2016-06" db="EMBL/GenBank/DDBJ databases">
        <authorList>
            <person name="Kjaerup R.B."/>
            <person name="Dalgaard T.S."/>
            <person name="Juul-Madsen H.R."/>
        </authorList>
    </citation>
    <scope>NUCLEOTIDE SEQUENCE [LARGE SCALE GENOMIC DNA]</scope>
    <source>
        <strain evidence="2">DSM 43168</strain>
    </source>
</reference>
<keyword evidence="3" id="KW-1185">Reference proteome</keyword>
<protein>
    <submittedName>
        <fullName evidence="2">Uncharacterized protein</fullName>
    </submittedName>
</protein>
<evidence type="ECO:0000313" key="4">
    <source>
        <dbReference type="Proteomes" id="UP000509335"/>
    </source>
</evidence>
<dbReference type="EMBL" id="FMCT01000002">
    <property type="protein sequence ID" value="SCE84671.1"/>
    <property type="molecule type" value="Genomic_DNA"/>
</dbReference>
<reference evidence="1 4" key="3">
    <citation type="submission" date="2020-07" db="EMBL/GenBank/DDBJ databases">
        <title>A bifunctional nitrone conjugated secondary metabolite targeting the ribosome.</title>
        <authorList>
            <person name="Limbrick E.M."/>
            <person name="Graf M."/>
            <person name="Derewacz D.K."/>
            <person name="Nguyen F."/>
            <person name="Spraggins J.M."/>
            <person name="Wieland M."/>
            <person name="Ynigez-Gutierrez A.E."/>
            <person name="Reisman B.J."/>
            <person name="Zinshteyn B."/>
            <person name="McCulloch K."/>
            <person name="Iverson T.M."/>
            <person name="Green R."/>
            <person name="Wilson D.N."/>
            <person name="Bachmann B.O."/>
        </authorList>
    </citation>
    <scope>NUCLEOTIDE SEQUENCE [LARGE SCALE GENOMIC DNA]</scope>
    <source>
        <strain evidence="1">Aurantiaca</strain>
        <strain evidence="4">aurantiaca</strain>
    </source>
</reference>
<evidence type="ECO:0000313" key="1">
    <source>
        <dbReference type="EMBL" id="QLD25639.1"/>
    </source>
</evidence>
<dbReference type="EMBL" id="CP058322">
    <property type="protein sequence ID" value="QLD25639.1"/>
    <property type="molecule type" value="Genomic_DNA"/>
</dbReference>
<name>A0A1C4VLJ3_9ACTN</name>
<evidence type="ECO:0000313" key="2">
    <source>
        <dbReference type="EMBL" id="SCE84671.1"/>
    </source>
</evidence>
<dbReference type="KEGG" id="mcab:HXZ27_16660"/>
<sequence length="103" mass="11568">MSTEFDYFGDPRLGKLLDLVLQLSTELHVDRQRLRALEQLLVRRAVLGPGDLDGFTADADGQAVLDRERDLLLTRLMRILTEQGPAEHPLRDQWEAALSGKSG</sequence>
<accession>A0A1C4VLJ3</accession>
<dbReference type="Proteomes" id="UP000183585">
    <property type="component" value="Unassembled WGS sequence"/>
</dbReference>
<dbReference type="GeneID" id="301312301"/>
<gene>
    <name evidence="2" type="ORF">GA0070563_102357</name>
    <name evidence="1" type="ORF">HXZ27_16660</name>
</gene>
<reference evidence="3" key="1">
    <citation type="submission" date="2016-06" db="EMBL/GenBank/DDBJ databases">
        <authorList>
            <person name="Varghese N."/>
            <person name="Submissions Spin"/>
        </authorList>
    </citation>
    <scope>NUCLEOTIDE SEQUENCE [LARGE SCALE GENOMIC DNA]</scope>
    <source>
        <strain evidence="3">DSM 43168</strain>
    </source>
</reference>
<organism evidence="2 3">
    <name type="scientific">Micromonospora carbonacea</name>
    <dbReference type="NCBI Taxonomy" id="47853"/>
    <lineage>
        <taxon>Bacteria</taxon>
        <taxon>Bacillati</taxon>
        <taxon>Actinomycetota</taxon>
        <taxon>Actinomycetes</taxon>
        <taxon>Micromonosporales</taxon>
        <taxon>Micromonosporaceae</taxon>
        <taxon>Micromonospora</taxon>
    </lineage>
</organism>
<dbReference type="STRING" id="47853.TK50_28155"/>
<proteinExistence type="predicted"/>